<dbReference type="AlphaFoldDB" id="A0A8J5S749"/>
<evidence type="ECO:0000256" key="1">
    <source>
        <dbReference type="SAM" id="MobiDB-lite"/>
    </source>
</evidence>
<feature type="region of interest" description="Disordered" evidence="1">
    <location>
        <begin position="64"/>
        <end position="96"/>
    </location>
</feature>
<comment type="caution">
    <text evidence="2">The sequence shown here is derived from an EMBL/GenBank/DDBJ whole genome shotgun (WGS) entry which is preliminary data.</text>
</comment>
<proteinExistence type="predicted"/>
<sequence>MTASRPHGTELSGIAVGKGEEATGVVKVKTPPAAEPGVDPEASAPDPAAAALDQGAAVLYLATTETSGPPCRRGEIGERRRGEEESGTGDRGGSPAMVVAAVGEGREEILVL</sequence>
<reference evidence="2" key="2">
    <citation type="submission" date="2021-02" db="EMBL/GenBank/DDBJ databases">
        <authorList>
            <person name="Kimball J.A."/>
            <person name="Haas M.W."/>
            <person name="Macchietto M."/>
            <person name="Kono T."/>
            <person name="Duquette J."/>
            <person name="Shao M."/>
        </authorList>
    </citation>
    <scope>NUCLEOTIDE SEQUENCE</scope>
    <source>
        <tissue evidence="2">Fresh leaf tissue</tissue>
    </source>
</reference>
<dbReference type="Proteomes" id="UP000729402">
    <property type="component" value="Unassembled WGS sequence"/>
</dbReference>
<evidence type="ECO:0000313" key="2">
    <source>
        <dbReference type="EMBL" id="KAG8051096.1"/>
    </source>
</evidence>
<organism evidence="2 3">
    <name type="scientific">Zizania palustris</name>
    <name type="common">Northern wild rice</name>
    <dbReference type="NCBI Taxonomy" id="103762"/>
    <lineage>
        <taxon>Eukaryota</taxon>
        <taxon>Viridiplantae</taxon>
        <taxon>Streptophyta</taxon>
        <taxon>Embryophyta</taxon>
        <taxon>Tracheophyta</taxon>
        <taxon>Spermatophyta</taxon>
        <taxon>Magnoliopsida</taxon>
        <taxon>Liliopsida</taxon>
        <taxon>Poales</taxon>
        <taxon>Poaceae</taxon>
        <taxon>BOP clade</taxon>
        <taxon>Oryzoideae</taxon>
        <taxon>Oryzeae</taxon>
        <taxon>Zizaniinae</taxon>
        <taxon>Zizania</taxon>
    </lineage>
</organism>
<accession>A0A8J5S749</accession>
<reference evidence="2" key="1">
    <citation type="journal article" date="2021" name="bioRxiv">
        <title>Whole Genome Assembly and Annotation of Northern Wild Rice, Zizania palustris L., Supports a Whole Genome Duplication in the Zizania Genus.</title>
        <authorList>
            <person name="Haas M."/>
            <person name="Kono T."/>
            <person name="Macchietto M."/>
            <person name="Millas R."/>
            <person name="McGilp L."/>
            <person name="Shao M."/>
            <person name="Duquette J."/>
            <person name="Hirsch C.N."/>
            <person name="Kimball J."/>
        </authorList>
    </citation>
    <scope>NUCLEOTIDE SEQUENCE</scope>
    <source>
        <tissue evidence="2">Fresh leaf tissue</tissue>
    </source>
</reference>
<feature type="region of interest" description="Disordered" evidence="1">
    <location>
        <begin position="1"/>
        <end position="24"/>
    </location>
</feature>
<gene>
    <name evidence="2" type="ORF">GUJ93_ZPchr0009g203</name>
</gene>
<evidence type="ECO:0000313" key="3">
    <source>
        <dbReference type="Proteomes" id="UP000729402"/>
    </source>
</evidence>
<feature type="compositionally biased region" description="Basic and acidic residues" evidence="1">
    <location>
        <begin position="72"/>
        <end position="84"/>
    </location>
</feature>
<protein>
    <submittedName>
        <fullName evidence="2">Uncharacterized protein</fullName>
    </submittedName>
</protein>
<name>A0A8J5S749_ZIZPA</name>
<dbReference type="EMBL" id="JAAALK010000289">
    <property type="protein sequence ID" value="KAG8051096.1"/>
    <property type="molecule type" value="Genomic_DNA"/>
</dbReference>
<keyword evidence="3" id="KW-1185">Reference proteome</keyword>